<evidence type="ECO:0000256" key="2">
    <source>
        <dbReference type="ARBA" id="ARBA00023043"/>
    </source>
</evidence>
<dbReference type="SMART" id="SM00248">
    <property type="entry name" value="ANK"/>
    <property type="match status" value="10"/>
</dbReference>
<dbReference type="PROSITE" id="PS50297">
    <property type="entry name" value="ANK_REP_REGION"/>
    <property type="match status" value="1"/>
</dbReference>
<dbReference type="eggNOG" id="KOG4177">
    <property type="taxonomic scope" value="Eukaryota"/>
</dbReference>
<feature type="repeat" description="ANK" evidence="3">
    <location>
        <begin position="171"/>
        <end position="203"/>
    </location>
</feature>
<dbReference type="PANTHER" id="PTHR24198">
    <property type="entry name" value="ANKYRIN REPEAT AND PROTEIN KINASE DOMAIN-CONTAINING PROTEIN"/>
    <property type="match status" value="1"/>
</dbReference>
<feature type="repeat" description="ANK" evidence="3">
    <location>
        <begin position="38"/>
        <end position="70"/>
    </location>
</feature>
<dbReference type="SUPFAM" id="SSF48403">
    <property type="entry name" value="Ankyrin repeat"/>
    <property type="match status" value="1"/>
</dbReference>
<dbReference type="PANTHER" id="PTHR24198:SF165">
    <property type="entry name" value="ANKYRIN REPEAT-CONTAINING PROTEIN-RELATED"/>
    <property type="match status" value="1"/>
</dbReference>
<accession>A2E9W2</accession>
<dbReference type="Proteomes" id="UP000001542">
    <property type="component" value="Unassembled WGS sequence"/>
</dbReference>
<organism evidence="4 5">
    <name type="scientific">Trichomonas vaginalis (strain ATCC PRA-98 / G3)</name>
    <dbReference type="NCBI Taxonomy" id="412133"/>
    <lineage>
        <taxon>Eukaryota</taxon>
        <taxon>Metamonada</taxon>
        <taxon>Parabasalia</taxon>
        <taxon>Trichomonadida</taxon>
        <taxon>Trichomonadidae</taxon>
        <taxon>Trichomonas</taxon>
    </lineage>
</organism>
<dbReference type="AlphaFoldDB" id="A2E9W2"/>
<dbReference type="InterPro" id="IPR036770">
    <property type="entry name" value="Ankyrin_rpt-contain_sf"/>
</dbReference>
<gene>
    <name evidence="4" type="ORF">TVAG_184260</name>
</gene>
<evidence type="ECO:0000256" key="1">
    <source>
        <dbReference type="ARBA" id="ARBA00022737"/>
    </source>
</evidence>
<name>A2E9W2_TRIV3</name>
<feature type="repeat" description="ANK" evidence="3">
    <location>
        <begin position="5"/>
        <end position="37"/>
    </location>
</feature>
<proteinExistence type="predicted"/>
<reference evidence="4" key="1">
    <citation type="submission" date="2006-10" db="EMBL/GenBank/DDBJ databases">
        <authorList>
            <person name="Amadeo P."/>
            <person name="Zhao Q."/>
            <person name="Wortman J."/>
            <person name="Fraser-Liggett C."/>
            <person name="Carlton J."/>
        </authorList>
    </citation>
    <scope>NUCLEOTIDE SEQUENCE</scope>
    <source>
        <strain evidence="4">G3</strain>
    </source>
</reference>
<dbReference type="RefSeq" id="XP_001322747.1">
    <property type="nucleotide sequence ID" value="XM_001322712.1"/>
</dbReference>
<keyword evidence="5" id="KW-1185">Reference proteome</keyword>
<feature type="repeat" description="ANK" evidence="3">
    <location>
        <begin position="307"/>
        <end position="338"/>
    </location>
</feature>
<dbReference type="EMBL" id="DS113336">
    <property type="protein sequence ID" value="EAY10524.1"/>
    <property type="molecule type" value="Genomic_DNA"/>
</dbReference>
<dbReference type="Pfam" id="PF12796">
    <property type="entry name" value="Ank_2"/>
    <property type="match status" value="4"/>
</dbReference>
<dbReference type="STRING" id="5722.A2E9W2"/>
<evidence type="ECO:0000313" key="5">
    <source>
        <dbReference type="Proteomes" id="UP000001542"/>
    </source>
</evidence>
<keyword evidence="1" id="KW-0677">Repeat</keyword>
<dbReference type="KEGG" id="tva:4768459"/>
<dbReference type="InterPro" id="IPR002110">
    <property type="entry name" value="Ankyrin_rpt"/>
</dbReference>
<dbReference type="VEuPathDB" id="TrichDB:TVAGG3_0221260"/>
<dbReference type="InParanoid" id="A2E9W2"/>
<dbReference type="Gene3D" id="1.25.40.20">
    <property type="entry name" value="Ankyrin repeat-containing domain"/>
    <property type="match status" value="2"/>
</dbReference>
<reference evidence="4" key="2">
    <citation type="journal article" date="2007" name="Science">
        <title>Draft genome sequence of the sexually transmitted pathogen Trichomonas vaginalis.</title>
        <authorList>
            <person name="Carlton J.M."/>
            <person name="Hirt R.P."/>
            <person name="Silva J.C."/>
            <person name="Delcher A.L."/>
            <person name="Schatz M."/>
            <person name="Zhao Q."/>
            <person name="Wortman J.R."/>
            <person name="Bidwell S.L."/>
            <person name="Alsmark U.C.M."/>
            <person name="Besteiro S."/>
            <person name="Sicheritz-Ponten T."/>
            <person name="Noel C.J."/>
            <person name="Dacks J.B."/>
            <person name="Foster P.G."/>
            <person name="Simillion C."/>
            <person name="Van de Peer Y."/>
            <person name="Miranda-Saavedra D."/>
            <person name="Barton G.J."/>
            <person name="Westrop G.D."/>
            <person name="Mueller S."/>
            <person name="Dessi D."/>
            <person name="Fiori P.L."/>
            <person name="Ren Q."/>
            <person name="Paulsen I."/>
            <person name="Zhang H."/>
            <person name="Bastida-Corcuera F.D."/>
            <person name="Simoes-Barbosa A."/>
            <person name="Brown M.T."/>
            <person name="Hayes R.D."/>
            <person name="Mukherjee M."/>
            <person name="Okumura C.Y."/>
            <person name="Schneider R."/>
            <person name="Smith A.J."/>
            <person name="Vanacova S."/>
            <person name="Villalvazo M."/>
            <person name="Haas B.J."/>
            <person name="Pertea M."/>
            <person name="Feldblyum T.V."/>
            <person name="Utterback T.R."/>
            <person name="Shu C.L."/>
            <person name="Osoegawa K."/>
            <person name="de Jong P.J."/>
            <person name="Hrdy I."/>
            <person name="Horvathova L."/>
            <person name="Zubacova Z."/>
            <person name="Dolezal P."/>
            <person name="Malik S.B."/>
            <person name="Logsdon J.M. Jr."/>
            <person name="Henze K."/>
            <person name="Gupta A."/>
            <person name="Wang C.C."/>
            <person name="Dunne R.L."/>
            <person name="Upcroft J.A."/>
            <person name="Upcroft P."/>
            <person name="White O."/>
            <person name="Salzberg S.L."/>
            <person name="Tang P."/>
            <person name="Chiu C.-H."/>
            <person name="Lee Y.-S."/>
            <person name="Embley T.M."/>
            <person name="Coombs G.H."/>
            <person name="Mottram J.C."/>
            <person name="Tachezy J."/>
            <person name="Fraser-Liggett C.M."/>
            <person name="Johnson P.J."/>
        </authorList>
    </citation>
    <scope>NUCLEOTIDE SEQUENCE [LARGE SCALE GENOMIC DNA]</scope>
    <source>
        <strain evidence="4">G3</strain>
    </source>
</reference>
<evidence type="ECO:0000313" key="4">
    <source>
        <dbReference type="EMBL" id="EAY10524.1"/>
    </source>
</evidence>
<sequence>MESMTTLSALHRAVEENRLNDFKVLLNLGFDINEEGQNGRTPLIVSVINQYQDFIDYLLDNNVSVNTLDTIPFSALNYAIESGNIVTVKKLIDHKADVNVSLNTTTPLIQSISKNQKEVFDLLIDSGALIDIPAKSGNFPIHEAAQQKDSIYYIEFLTNRGFYVDFPSLYKRQTPLMCAVDAKNKNVIKWILNHGCDIFLRDHDGNSAFSHAMMAMELDIADEFVKRGVDLNETDSSGNTIVCKLLKKQFVDGVYFLIDRGAMANAYDQDQNTLLIIGIEMKNFNLCYYLLDKGAIPDLPGALQLHPIHHAAKIKDEEAIKLIQKLLELGEDVNIEDQFRDTPLGYTNWKQDVPSFNFMQTNNQNHKVHSNTLDMHSRLKNRPVNISSEAVQRNPVAHYIKSIGGRDYKWEQEYEIEITNYVTKIKSVKSDIQNQKSLIKRMELRNTTMPESHTDFEINRHKNHLRDLKLQKLSLYNEVDKINLKMWYYNNL</sequence>
<dbReference type="VEuPathDB" id="TrichDB:TVAG_319580"/>
<dbReference type="OrthoDB" id="2157354at2759"/>
<dbReference type="PROSITE" id="PS50088">
    <property type="entry name" value="ANK_REPEAT"/>
    <property type="match status" value="4"/>
</dbReference>
<evidence type="ECO:0000256" key="3">
    <source>
        <dbReference type="PROSITE-ProRule" id="PRU00023"/>
    </source>
</evidence>
<keyword evidence="2 3" id="KW-0040">ANK repeat</keyword>
<protein>
    <submittedName>
        <fullName evidence="4">Uncharacterized protein</fullName>
    </submittedName>
</protein>